<evidence type="ECO:0000256" key="1">
    <source>
        <dbReference type="SAM" id="SignalP"/>
    </source>
</evidence>
<dbReference type="AlphaFoldDB" id="A0A1Z8ARH3"/>
<organism evidence="2 3">
    <name type="scientific">Nonlabens dokdonensis</name>
    <dbReference type="NCBI Taxonomy" id="328515"/>
    <lineage>
        <taxon>Bacteria</taxon>
        <taxon>Pseudomonadati</taxon>
        <taxon>Bacteroidota</taxon>
        <taxon>Flavobacteriia</taxon>
        <taxon>Flavobacteriales</taxon>
        <taxon>Flavobacteriaceae</taxon>
        <taxon>Nonlabens</taxon>
    </lineage>
</organism>
<dbReference type="InterPro" id="IPR032710">
    <property type="entry name" value="NTF2-like_dom_sf"/>
</dbReference>
<reference evidence="3" key="1">
    <citation type="journal article" date="2017" name="Proc. Natl. Acad. Sci. U.S.A.">
        <title>Simulation of Deepwater Horizon oil plume reveals substrate specialization within a complex community of hydrocarbon-degraders.</title>
        <authorList>
            <person name="Hu P."/>
            <person name="Dubinsky E.A."/>
            <person name="Probst A.J."/>
            <person name="Wang J."/>
            <person name="Sieber C.M.K."/>
            <person name="Tom L.M."/>
            <person name="Gardinali P."/>
            <person name="Banfield J.F."/>
            <person name="Atlas R.M."/>
            <person name="Andersen G.L."/>
        </authorList>
    </citation>
    <scope>NUCLEOTIDE SEQUENCE [LARGE SCALE GENOMIC DNA]</scope>
</reference>
<evidence type="ECO:0008006" key="4">
    <source>
        <dbReference type="Google" id="ProtNLM"/>
    </source>
</evidence>
<name>A0A1Z8ARH3_9FLAO</name>
<dbReference type="Gene3D" id="3.10.450.50">
    <property type="match status" value="1"/>
</dbReference>
<evidence type="ECO:0000313" key="2">
    <source>
        <dbReference type="EMBL" id="OUS12893.1"/>
    </source>
</evidence>
<keyword evidence="1" id="KW-0732">Signal</keyword>
<proteinExistence type="predicted"/>
<gene>
    <name evidence="2" type="ORF">A9Q93_09835</name>
</gene>
<dbReference type="SUPFAM" id="SSF54427">
    <property type="entry name" value="NTF2-like"/>
    <property type="match status" value="1"/>
</dbReference>
<sequence>MRLLFTVICVLAFAKAYSQQPIAQDSTVVTIKKPSPVDAVKTFFKNFHAQDTVALKESILADITLTSLSIRGDERRISNTQIAGFLKGIASIPDSIPFEERLIEIDYSNDTQVATVSTTYEFYYNNKLSHIGTNKFTLFFIDDKWVIVGIADTRIYGS</sequence>
<dbReference type="Proteomes" id="UP000196102">
    <property type="component" value="Unassembled WGS sequence"/>
</dbReference>
<comment type="caution">
    <text evidence="2">The sequence shown here is derived from an EMBL/GenBank/DDBJ whole genome shotgun (WGS) entry which is preliminary data.</text>
</comment>
<dbReference type="RefSeq" id="WP_303687256.1">
    <property type="nucleotide sequence ID" value="NZ_CAJXYO010000009.1"/>
</dbReference>
<evidence type="ECO:0000313" key="3">
    <source>
        <dbReference type="Proteomes" id="UP000196102"/>
    </source>
</evidence>
<accession>A0A1Z8ARH3</accession>
<protein>
    <recommendedName>
        <fullName evidence="4">3-methyl-2-oxobutanoate hydroxymethyltransferase</fullName>
    </recommendedName>
</protein>
<feature type="signal peptide" evidence="1">
    <location>
        <begin position="1"/>
        <end position="23"/>
    </location>
</feature>
<feature type="chain" id="PRO_5012170647" description="3-methyl-2-oxobutanoate hydroxymethyltransferase" evidence="1">
    <location>
        <begin position="24"/>
        <end position="158"/>
    </location>
</feature>
<dbReference type="EMBL" id="MAAX01000154">
    <property type="protein sequence ID" value="OUS12893.1"/>
    <property type="molecule type" value="Genomic_DNA"/>
</dbReference>